<sequence length="105" mass="10576">MFDLVVAAPAIGAVIAGGAIFAIARRHLGVRNAVLAAVVAGLTFGVAWFLMFLFAVFAAILAAVVYALALRRAAPGRALVIALGSYVVIVAGLGGLSYAALAYTA</sequence>
<feature type="transmembrane region" description="Helical" evidence="1">
    <location>
        <begin position="33"/>
        <end position="66"/>
    </location>
</feature>
<evidence type="ECO:0000256" key="1">
    <source>
        <dbReference type="SAM" id="Phobius"/>
    </source>
</evidence>
<protein>
    <submittedName>
        <fullName evidence="2">Uncharacterized protein</fullName>
    </submittedName>
</protein>
<dbReference type="Proteomes" id="UP000256269">
    <property type="component" value="Unassembled WGS sequence"/>
</dbReference>
<keyword evidence="1" id="KW-0812">Transmembrane</keyword>
<dbReference type="AlphaFoldDB" id="A0A3E0HTN3"/>
<keyword evidence="1" id="KW-1133">Transmembrane helix</keyword>
<evidence type="ECO:0000313" key="3">
    <source>
        <dbReference type="Proteomes" id="UP000256269"/>
    </source>
</evidence>
<keyword evidence="3" id="KW-1185">Reference proteome</keyword>
<evidence type="ECO:0000313" key="2">
    <source>
        <dbReference type="EMBL" id="REH49751.1"/>
    </source>
</evidence>
<dbReference type="EMBL" id="QUNO01000004">
    <property type="protein sequence ID" value="REH49751.1"/>
    <property type="molecule type" value="Genomic_DNA"/>
</dbReference>
<reference evidence="2 3" key="1">
    <citation type="submission" date="2018-08" db="EMBL/GenBank/DDBJ databases">
        <title>Genomic Encyclopedia of Archaeal and Bacterial Type Strains, Phase II (KMG-II): from individual species to whole genera.</title>
        <authorList>
            <person name="Goeker M."/>
        </authorList>
    </citation>
    <scope>NUCLEOTIDE SEQUENCE [LARGE SCALE GENOMIC DNA]</scope>
    <source>
        <strain evidence="2 3">DSM 45791</strain>
    </source>
</reference>
<organism evidence="2 3">
    <name type="scientific">Kutzneria buriramensis</name>
    <dbReference type="NCBI Taxonomy" id="1045776"/>
    <lineage>
        <taxon>Bacteria</taxon>
        <taxon>Bacillati</taxon>
        <taxon>Actinomycetota</taxon>
        <taxon>Actinomycetes</taxon>
        <taxon>Pseudonocardiales</taxon>
        <taxon>Pseudonocardiaceae</taxon>
        <taxon>Kutzneria</taxon>
    </lineage>
</organism>
<proteinExistence type="predicted"/>
<feature type="transmembrane region" description="Helical" evidence="1">
    <location>
        <begin position="6"/>
        <end position="24"/>
    </location>
</feature>
<accession>A0A3E0HTN3</accession>
<name>A0A3E0HTN3_9PSEU</name>
<comment type="caution">
    <text evidence="2">The sequence shown here is derived from an EMBL/GenBank/DDBJ whole genome shotgun (WGS) entry which is preliminary data.</text>
</comment>
<gene>
    <name evidence="2" type="ORF">BCF44_10414</name>
</gene>
<feature type="transmembrane region" description="Helical" evidence="1">
    <location>
        <begin position="78"/>
        <end position="101"/>
    </location>
</feature>
<keyword evidence="1" id="KW-0472">Membrane</keyword>